<dbReference type="SUPFAM" id="SSF56112">
    <property type="entry name" value="Protein kinase-like (PK-like)"/>
    <property type="match status" value="1"/>
</dbReference>
<evidence type="ECO:0000313" key="9">
    <source>
        <dbReference type="EMBL" id="PIO68815.1"/>
    </source>
</evidence>
<accession>A0A2G9UEX2</accession>
<sequence length="149" mass="16840">MADETPATSRSSEVVEVHGQLFEVGPRYINLAFIGEGAYGVVVSALDTITGEHVAIKKISPFEHQTFCQRTLREIRILTKFNHENILRGLKYIHSANVIHRDLKPSNILLNSNCDLKICDFGLARITDPRKDHTGFLTEYVATRQMTEE</sequence>
<proteinExistence type="inferred from homology"/>
<evidence type="ECO:0000256" key="1">
    <source>
        <dbReference type="ARBA" id="ARBA00022527"/>
    </source>
</evidence>
<dbReference type="InterPro" id="IPR050117">
    <property type="entry name" value="MAPK"/>
</dbReference>
<keyword evidence="5 6" id="KW-0067">ATP-binding</keyword>
<dbReference type="InterPro" id="IPR008271">
    <property type="entry name" value="Ser/Thr_kinase_AS"/>
</dbReference>
<dbReference type="FunFam" id="1.10.510.10:FF:000624">
    <property type="entry name" value="Mitogen-activated protein kinase"/>
    <property type="match status" value="1"/>
</dbReference>
<comment type="similarity">
    <text evidence="7">Belongs to the protein kinase superfamily.</text>
</comment>
<organism evidence="9 10">
    <name type="scientific">Teladorsagia circumcincta</name>
    <name type="common">Brown stomach worm</name>
    <name type="synonym">Ostertagia circumcincta</name>
    <dbReference type="NCBI Taxonomy" id="45464"/>
    <lineage>
        <taxon>Eukaryota</taxon>
        <taxon>Metazoa</taxon>
        <taxon>Ecdysozoa</taxon>
        <taxon>Nematoda</taxon>
        <taxon>Chromadorea</taxon>
        <taxon>Rhabditida</taxon>
        <taxon>Rhabditina</taxon>
        <taxon>Rhabditomorpha</taxon>
        <taxon>Strongyloidea</taxon>
        <taxon>Trichostrongylidae</taxon>
        <taxon>Teladorsagia</taxon>
    </lineage>
</organism>
<evidence type="ECO:0000256" key="2">
    <source>
        <dbReference type="ARBA" id="ARBA00022679"/>
    </source>
</evidence>
<dbReference type="PROSITE" id="PS00107">
    <property type="entry name" value="PROTEIN_KINASE_ATP"/>
    <property type="match status" value="1"/>
</dbReference>
<dbReference type="InterPro" id="IPR017441">
    <property type="entry name" value="Protein_kinase_ATP_BS"/>
</dbReference>
<keyword evidence="1 7" id="KW-0723">Serine/threonine-protein kinase</keyword>
<gene>
    <name evidence="9" type="ORF">TELCIR_09385</name>
</gene>
<feature type="binding site" evidence="6">
    <location>
        <position position="58"/>
    </location>
    <ligand>
        <name>ATP</name>
        <dbReference type="ChEBI" id="CHEBI:30616"/>
    </ligand>
</feature>
<evidence type="ECO:0000256" key="5">
    <source>
        <dbReference type="ARBA" id="ARBA00022840"/>
    </source>
</evidence>
<dbReference type="InterPro" id="IPR011009">
    <property type="entry name" value="Kinase-like_dom_sf"/>
</dbReference>
<evidence type="ECO:0000259" key="8">
    <source>
        <dbReference type="PROSITE" id="PS50011"/>
    </source>
</evidence>
<keyword evidence="2" id="KW-0808">Transferase</keyword>
<evidence type="ECO:0000313" key="10">
    <source>
        <dbReference type="Proteomes" id="UP000230423"/>
    </source>
</evidence>
<dbReference type="PANTHER" id="PTHR24055">
    <property type="entry name" value="MITOGEN-ACTIVATED PROTEIN KINASE"/>
    <property type="match status" value="1"/>
</dbReference>
<evidence type="ECO:0000256" key="3">
    <source>
        <dbReference type="ARBA" id="ARBA00022741"/>
    </source>
</evidence>
<dbReference type="InterPro" id="IPR000719">
    <property type="entry name" value="Prot_kinase_dom"/>
</dbReference>
<dbReference type="Proteomes" id="UP000230423">
    <property type="component" value="Unassembled WGS sequence"/>
</dbReference>
<evidence type="ECO:0000256" key="6">
    <source>
        <dbReference type="PROSITE-ProRule" id="PRU10141"/>
    </source>
</evidence>
<keyword evidence="3 6" id="KW-0547">Nucleotide-binding</keyword>
<dbReference type="Pfam" id="PF00069">
    <property type="entry name" value="Pkinase"/>
    <property type="match status" value="1"/>
</dbReference>
<protein>
    <recommendedName>
        <fullName evidence="8">Protein kinase domain-containing protein</fullName>
    </recommendedName>
</protein>
<dbReference type="AlphaFoldDB" id="A0A2G9UEX2"/>
<evidence type="ECO:0000256" key="4">
    <source>
        <dbReference type="ARBA" id="ARBA00022777"/>
    </source>
</evidence>
<dbReference type="EMBL" id="KZ346910">
    <property type="protein sequence ID" value="PIO68815.1"/>
    <property type="molecule type" value="Genomic_DNA"/>
</dbReference>
<dbReference type="SMART" id="SM00220">
    <property type="entry name" value="S_TKc"/>
    <property type="match status" value="1"/>
</dbReference>
<dbReference type="PROSITE" id="PS00108">
    <property type="entry name" value="PROTEIN_KINASE_ST"/>
    <property type="match status" value="1"/>
</dbReference>
<dbReference type="OrthoDB" id="192887at2759"/>
<feature type="domain" description="Protein kinase" evidence="8">
    <location>
        <begin position="1"/>
        <end position="149"/>
    </location>
</feature>
<keyword evidence="4" id="KW-0418">Kinase</keyword>
<dbReference type="Gene3D" id="1.10.510.10">
    <property type="entry name" value="Transferase(Phosphotransferase) domain 1"/>
    <property type="match status" value="1"/>
</dbReference>
<dbReference type="GO" id="GO:0004674">
    <property type="term" value="F:protein serine/threonine kinase activity"/>
    <property type="evidence" value="ECO:0007669"/>
    <property type="project" value="UniProtKB-KW"/>
</dbReference>
<dbReference type="GO" id="GO:0005524">
    <property type="term" value="F:ATP binding"/>
    <property type="evidence" value="ECO:0007669"/>
    <property type="project" value="UniProtKB-UniRule"/>
</dbReference>
<reference evidence="9 10" key="1">
    <citation type="submission" date="2015-09" db="EMBL/GenBank/DDBJ databases">
        <title>Draft genome of the parasitic nematode Teladorsagia circumcincta isolate WARC Sus (inbred).</title>
        <authorList>
            <person name="Mitreva M."/>
        </authorList>
    </citation>
    <scope>NUCLEOTIDE SEQUENCE [LARGE SCALE GENOMIC DNA]</scope>
    <source>
        <strain evidence="9 10">S</strain>
    </source>
</reference>
<name>A0A2G9UEX2_TELCI</name>
<dbReference type="Gene3D" id="3.30.200.20">
    <property type="entry name" value="Phosphorylase Kinase, domain 1"/>
    <property type="match status" value="1"/>
</dbReference>
<evidence type="ECO:0000256" key="7">
    <source>
        <dbReference type="RuleBase" id="RU000304"/>
    </source>
</evidence>
<keyword evidence="10" id="KW-1185">Reference proteome</keyword>
<dbReference type="FunFam" id="3.30.200.20:FF:000046">
    <property type="entry name" value="Mitogen-activated protein kinase"/>
    <property type="match status" value="1"/>
</dbReference>
<dbReference type="PROSITE" id="PS50011">
    <property type="entry name" value="PROTEIN_KINASE_DOM"/>
    <property type="match status" value="1"/>
</dbReference>